<evidence type="ECO:0000259" key="4">
    <source>
        <dbReference type="PROSITE" id="PS01124"/>
    </source>
</evidence>
<dbReference type="GO" id="GO:0003700">
    <property type="term" value="F:DNA-binding transcription factor activity"/>
    <property type="evidence" value="ECO:0007669"/>
    <property type="project" value="InterPro"/>
</dbReference>
<organism evidence="5 6">
    <name type="scientific">Duffyella gerundensis</name>
    <dbReference type="NCBI Taxonomy" id="1619313"/>
    <lineage>
        <taxon>Bacteria</taxon>
        <taxon>Pseudomonadati</taxon>
        <taxon>Pseudomonadota</taxon>
        <taxon>Gammaproteobacteria</taxon>
        <taxon>Enterobacterales</taxon>
        <taxon>Erwiniaceae</taxon>
        <taxon>Duffyella</taxon>
    </lineage>
</organism>
<evidence type="ECO:0000313" key="6">
    <source>
        <dbReference type="Proteomes" id="UP000059419"/>
    </source>
</evidence>
<dbReference type="PRINTS" id="PR00032">
    <property type="entry name" value="HTHARAC"/>
</dbReference>
<dbReference type="InterPro" id="IPR050959">
    <property type="entry name" value="MarA-like"/>
</dbReference>
<dbReference type="GO" id="GO:0043565">
    <property type="term" value="F:sequence-specific DNA binding"/>
    <property type="evidence" value="ECO:0007669"/>
    <property type="project" value="InterPro"/>
</dbReference>
<sequence length="152" mass="17599">MRKSDLTLKQAYFSQLIGWIEANLSAELNIDTITDKSGYSKWHMQRLFKDYTGETLANYTRKRRLTQSAVALRKTRLSILDIAIRYGFNTQQHFTRVFKSHFHQTPAAYRRASQTDDSALYCPFGGTAIPEPQLPAWMMNNADEKNVEKSTR</sequence>
<dbReference type="Pfam" id="PF12833">
    <property type="entry name" value="HTH_18"/>
    <property type="match status" value="1"/>
</dbReference>
<dbReference type="InterPro" id="IPR009057">
    <property type="entry name" value="Homeodomain-like_sf"/>
</dbReference>
<dbReference type="EMBL" id="LN907827">
    <property type="protein sequence ID" value="CUU25177.1"/>
    <property type="molecule type" value="Genomic_DNA"/>
</dbReference>
<dbReference type="PANTHER" id="PTHR47504">
    <property type="entry name" value="RIGHT ORIGIN-BINDING PROTEIN"/>
    <property type="match status" value="1"/>
</dbReference>
<gene>
    <name evidence="5" type="ORF">EM595_2946</name>
</gene>
<dbReference type="PANTHER" id="PTHR47504:SF5">
    <property type="entry name" value="RIGHT ORIGIN-BINDING PROTEIN"/>
    <property type="match status" value="1"/>
</dbReference>
<dbReference type="PROSITE" id="PS01124">
    <property type="entry name" value="HTH_ARAC_FAMILY_2"/>
    <property type="match status" value="1"/>
</dbReference>
<evidence type="ECO:0000256" key="1">
    <source>
        <dbReference type="ARBA" id="ARBA00023015"/>
    </source>
</evidence>
<keyword evidence="1" id="KW-0805">Transcription regulation</keyword>
<evidence type="ECO:0000256" key="2">
    <source>
        <dbReference type="ARBA" id="ARBA00023125"/>
    </source>
</evidence>
<dbReference type="Gene3D" id="1.10.10.60">
    <property type="entry name" value="Homeodomain-like"/>
    <property type="match status" value="2"/>
</dbReference>
<dbReference type="InterPro" id="IPR018060">
    <property type="entry name" value="HTH_AraC"/>
</dbReference>
<keyword evidence="3" id="KW-0804">Transcription</keyword>
<keyword evidence="6" id="KW-1185">Reference proteome</keyword>
<reference evidence="6" key="1">
    <citation type="submission" date="2015-11" db="EMBL/GenBank/DDBJ databases">
        <authorList>
            <person name="Blom J."/>
        </authorList>
    </citation>
    <scope>NUCLEOTIDE SEQUENCE [LARGE SCALE GENOMIC DNA]</scope>
</reference>
<dbReference type="Proteomes" id="UP000059419">
    <property type="component" value="Chromosome 1"/>
</dbReference>
<protein>
    <recommendedName>
        <fullName evidence="4">HTH araC/xylS-type domain-containing protein</fullName>
    </recommendedName>
</protein>
<proteinExistence type="predicted"/>
<dbReference type="OrthoDB" id="282744at2"/>
<dbReference type="SMART" id="SM00342">
    <property type="entry name" value="HTH_ARAC"/>
    <property type="match status" value="1"/>
</dbReference>
<dbReference type="PATRIC" id="fig|1619313.3.peg.3057"/>
<accession>A0A0U5L336</accession>
<keyword evidence="2" id="KW-0238">DNA-binding</keyword>
<dbReference type="AlphaFoldDB" id="A0A0U5L336"/>
<dbReference type="SUPFAM" id="SSF46689">
    <property type="entry name" value="Homeodomain-like"/>
    <property type="match status" value="2"/>
</dbReference>
<evidence type="ECO:0000313" key="5">
    <source>
        <dbReference type="EMBL" id="CUU25177.1"/>
    </source>
</evidence>
<dbReference type="KEGG" id="ege:EM595_2946"/>
<evidence type="ECO:0000256" key="3">
    <source>
        <dbReference type="ARBA" id="ARBA00023163"/>
    </source>
</evidence>
<dbReference type="InterPro" id="IPR020449">
    <property type="entry name" value="Tscrpt_reg_AraC-type_HTH"/>
</dbReference>
<feature type="domain" description="HTH araC/xylS-type" evidence="4">
    <location>
        <begin position="14"/>
        <end position="112"/>
    </location>
</feature>
<dbReference type="STRING" id="1619313.EM595_2946"/>
<name>A0A0U5L336_9GAMM</name>